<proteinExistence type="predicted"/>
<dbReference type="InterPro" id="IPR002931">
    <property type="entry name" value="Transglutaminase-like"/>
</dbReference>
<accession>A0A0F9M588</accession>
<name>A0A0F9M588_9ZZZZ</name>
<evidence type="ECO:0000259" key="1">
    <source>
        <dbReference type="Pfam" id="PF01841"/>
    </source>
</evidence>
<organism evidence="2">
    <name type="scientific">marine sediment metagenome</name>
    <dbReference type="NCBI Taxonomy" id="412755"/>
    <lineage>
        <taxon>unclassified sequences</taxon>
        <taxon>metagenomes</taxon>
        <taxon>ecological metagenomes</taxon>
    </lineage>
</organism>
<feature type="domain" description="Transglutaminase-like" evidence="1">
    <location>
        <begin position="36"/>
        <end position="147"/>
    </location>
</feature>
<comment type="caution">
    <text evidence="2">The sequence shown here is derived from an EMBL/GenBank/DDBJ whole genome shotgun (WGS) entry which is preliminary data.</text>
</comment>
<dbReference type="SUPFAM" id="SSF54001">
    <property type="entry name" value="Cysteine proteinases"/>
    <property type="match status" value="1"/>
</dbReference>
<evidence type="ECO:0000313" key="2">
    <source>
        <dbReference type="EMBL" id="KKM71800.1"/>
    </source>
</evidence>
<dbReference type="InterPro" id="IPR038765">
    <property type="entry name" value="Papain-like_cys_pep_sf"/>
</dbReference>
<dbReference type="Pfam" id="PF01841">
    <property type="entry name" value="Transglut_core"/>
    <property type="match status" value="1"/>
</dbReference>
<protein>
    <recommendedName>
        <fullName evidence="1">Transglutaminase-like domain-containing protein</fullName>
    </recommendedName>
</protein>
<dbReference type="AlphaFoldDB" id="A0A0F9M588"/>
<sequence length="214" mass="24494">MAVVAMNDQPIDATWFKEGRWLTEFVTPDAMEVEELYKELVAGLDTREARIRAIHEWVGREIKYRPFIKATLIIEGRMSTNRDCWLRPSITRRVKVGNCANKAFLVVSLLRQEMSPGDVHVVLGNLHTDKGEGGHAWAQVNIEDRPYVIECTREDVPALVPQGQTVDRYESILFFNDKSAYAISKKTIMEPFAVTGYALWLKDYLDLAYIEGKK</sequence>
<reference evidence="2" key="1">
    <citation type="journal article" date="2015" name="Nature">
        <title>Complex archaea that bridge the gap between prokaryotes and eukaryotes.</title>
        <authorList>
            <person name="Spang A."/>
            <person name="Saw J.H."/>
            <person name="Jorgensen S.L."/>
            <person name="Zaremba-Niedzwiedzka K."/>
            <person name="Martijn J."/>
            <person name="Lind A.E."/>
            <person name="van Eijk R."/>
            <person name="Schleper C."/>
            <person name="Guy L."/>
            <person name="Ettema T.J."/>
        </authorList>
    </citation>
    <scope>NUCLEOTIDE SEQUENCE</scope>
</reference>
<dbReference type="EMBL" id="LAZR01009573">
    <property type="protein sequence ID" value="KKM71800.1"/>
    <property type="molecule type" value="Genomic_DNA"/>
</dbReference>
<gene>
    <name evidence="2" type="ORF">LCGC14_1427050</name>
</gene>
<dbReference type="Gene3D" id="3.10.620.30">
    <property type="match status" value="1"/>
</dbReference>